<comment type="similarity">
    <text evidence="2">Belongs to the methyl-accepting chemotaxis (MCP) protein family.</text>
</comment>
<keyword evidence="9" id="KW-1185">Reference proteome</keyword>
<evidence type="ECO:0000256" key="5">
    <source>
        <dbReference type="SAM" id="Phobius"/>
    </source>
</evidence>
<evidence type="ECO:0000259" key="6">
    <source>
        <dbReference type="PROSITE" id="PS50111"/>
    </source>
</evidence>
<feature type="transmembrane region" description="Helical" evidence="5">
    <location>
        <begin position="187"/>
        <end position="207"/>
    </location>
</feature>
<dbReference type="PROSITE" id="PS50885">
    <property type="entry name" value="HAMP"/>
    <property type="match status" value="1"/>
</dbReference>
<evidence type="ECO:0000256" key="2">
    <source>
        <dbReference type="ARBA" id="ARBA00029447"/>
    </source>
</evidence>
<evidence type="ECO:0000256" key="4">
    <source>
        <dbReference type="SAM" id="Coils"/>
    </source>
</evidence>
<dbReference type="Pfam" id="PF00015">
    <property type="entry name" value="MCPsignal"/>
    <property type="match status" value="1"/>
</dbReference>
<evidence type="ECO:0000313" key="8">
    <source>
        <dbReference type="EMBL" id="QGU95796.1"/>
    </source>
</evidence>
<feature type="domain" description="HAMP" evidence="7">
    <location>
        <begin position="208"/>
        <end position="260"/>
    </location>
</feature>
<dbReference type="PANTHER" id="PTHR32089">
    <property type="entry name" value="METHYL-ACCEPTING CHEMOTAXIS PROTEIN MCPB"/>
    <property type="match status" value="1"/>
</dbReference>
<dbReference type="Proteomes" id="UP000422764">
    <property type="component" value="Chromosome"/>
</dbReference>
<dbReference type="SUPFAM" id="SSF58104">
    <property type="entry name" value="Methyl-accepting chemotaxis protein (MCP) signaling domain"/>
    <property type="match status" value="1"/>
</dbReference>
<dbReference type="GO" id="GO:0004888">
    <property type="term" value="F:transmembrane signaling receptor activity"/>
    <property type="evidence" value="ECO:0007669"/>
    <property type="project" value="InterPro"/>
</dbReference>
<organism evidence="8 9">
    <name type="scientific">Clostridium bovifaecis</name>
    <dbReference type="NCBI Taxonomy" id="2184719"/>
    <lineage>
        <taxon>Bacteria</taxon>
        <taxon>Bacillati</taxon>
        <taxon>Bacillota</taxon>
        <taxon>Clostridia</taxon>
        <taxon>Eubacteriales</taxon>
        <taxon>Clostridiaceae</taxon>
        <taxon>Clostridium</taxon>
    </lineage>
</organism>
<dbReference type="PROSITE" id="PS50111">
    <property type="entry name" value="CHEMOTAXIS_TRANSDUC_2"/>
    <property type="match status" value="1"/>
</dbReference>
<dbReference type="PRINTS" id="PR00260">
    <property type="entry name" value="CHEMTRNSDUCR"/>
</dbReference>
<gene>
    <name evidence="8" type="ORF">GOM49_12450</name>
</gene>
<reference evidence="8 9" key="1">
    <citation type="submission" date="2019-12" db="EMBL/GenBank/DDBJ databases">
        <title>Genome sequenceing of Clostridium bovifaecis.</title>
        <authorList>
            <person name="Yao Y."/>
        </authorList>
    </citation>
    <scope>NUCLEOTIDE SEQUENCE [LARGE SCALE GENOMIC DNA]</scope>
    <source>
        <strain evidence="8 9">BXX</strain>
    </source>
</reference>
<keyword evidence="1 3" id="KW-0807">Transducer</keyword>
<dbReference type="GO" id="GO:0016020">
    <property type="term" value="C:membrane"/>
    <property type="evidence" value="ECO:0007669"/>
    <property type="project" value="InterPro"/>
</dbReference>
<keyword evidence="5" id="KW-0472">Membrane</keyword>
<proteinExistence type="inferred from homology"/>
<evidence type="ECO:0000256" key="3">
    <source>
        <dbReference type="PROSITE-ProRule" id="PRU00284"/>
    </source>
</evidence>
<keyword evidence="4" id="KW-0175">Coiled coil</keyword>
<evidence type="ECO:0000259" key="7">
    <source>
        <dbReference type="PROSITE" id="PS50885"/>
    </source>
</evidence>
<protein>
    <submittedName>
        <fullName evidence="8">HAMP domain-containing protein</fullName>
    </submittedName>
</protein>
<dbReference type="AlphaFoldDB" id="A0A6I6EXY2"/>
<dbReference type="GO" id="GO:0007165">
    <property type="term" value="P:signal transduction"/>
    <property type="evidence" value="ECO:0007669"/>
    <property type="project" value="UniProtKB-KW"/>
</dbReference>
<dbReference type="PANTHER" id="PTHR32089:SF112">
    <property type="entry name" value="LYSOZYME-LIKE PROTEIN-RELATED"/>
    <property type="match status" value="1"/>
</dbReference>
<keyword evidence="5" id="KW-0812">Transmembrane</keyword>
<dbReference type="EMBL" id="CP046522">
    <property type="protein sequence ID" value="QGU95796.1"/>
    <property type="molecule type" value="Genomic_DNA"/>
</dbReference>
<dbReference type="InterPro" id="IPR004089">
    <property type="entry name" value="MCPsignal_dom"/>
</dbReference>
<dbReference type="InterPro" id="IPR024478">
    <property type="entry name" value="HlyB_4HB_MCP"/>
</dbReference>
<dbReference type="GO" id="GO:0006935">
    <property type="term" value="P:chemotaxis"/>
    <property type="evidence" value="ECO:0007669"/>
    <property type="project" value="InterPro"/>
</dbReference>
<keyword evidence="5" id="KW-1133">Transmembrane helix</keyword>
<evidence type="ECO:0000313" key="9">
    <source>
        <dbReference type="Proteomes" id="UP000422764"/>
    </source>
</evidence>
<dbReference type="Pfam" id="PF12729">
    <property type="entry name" value="4HB_MCP_1"/>
    <property type="match status" value="1"/>
</dbReference>
<dbReference type="InterPro" id="IPR003660">
    <property type="entry name" value="HAMP_dom"/>
</dbReference>
<accession>A0A6I6EXY2</accession>
<feature type="coiled-coil region" evidence="4">
    <location>
        <begin position="252"/>
        <end position="289"/>
    </location>
</feature>
<dbReference type="Gene3D" id="1.10.287.950">
    <property type="entry name" value="Methyl-accepting chemotaxis protein"/>
    <property type="match status" value="1"/>
</dbReference>
<dbReference type="InterPro" id="IPR004090">
    <property type="entry name" value="Chemotax_Me-accpt_rcpt"/>
</dbReference>
<sequence length="565" mass="62594">MFNMQKNIKIVNAVVFLAVFAVISMGVVEYLAVNRINTINSNITTIFRDKLIPISKVGGIRGDFLTIRIQVNKAAKDYSKSYDKDVQELYKGILKQISEYEASNIDDVEVKTLANLKKYFTEYIETWNNINSKLGLGIQVSEEEYNNFSKISNKIEENLKTLVEYNETSANELKVNSDQTHKQSFKILIVVFMTVVVVFILLAYMIVKSIKSSSKETINILNTVASGDFSMTVEYDTRNEFGQIKKALSKMLEDVKSMIINVKDESKRIEQKSEDLSSISEEMTAATENVSTAISGVSKGTEAQSEELMNTNAVLNNFGDELEKIVQAIDEVDKNANSVGTMAVDSNSKMEELVESIKKMVDESGNLVENVVNLSGRVSRINEITNLINSIAEQTNLLALNAAIEAARAGEAGKGFAVVADEIRKLAEQSRDSSENINVLVNEISLDTDNMVSTSNKMSGELNSQREVAKVAIDSFKSIIDAINEIIPKIQEVNKSAVKIEEEKDGIIEKIEGVSSIAEEISASSEQISASAEEMNSSAEEVSKTALELNDMNRKMLKEIEKFKV</sequence>
<dbReference type="SMART" id="SM00283">
    <property type="entry name" value="MA"/>
    <property type="match status" value="1"/>
</dbReference>
<feature type="transmembrane region" description="Helical" evidence="5">
    <location>
        <begin position="12"/>
        <end position="33"/>
    </location>
</feature>
<feature type="domain" description="Methyl-accepting transducer" evidence="6">
    <location>
        <begin position="279"/>
        <end position="543"/>
    </location>
</feature>
<dbReference type="Gene3D" id="6.10.340.10">
    <property type="match status" value="1"/>
</dbReference>
<name>A0A6I6EXY2_9CLOT</name>
<evidence type="ECO:0000256" key="1">
    <source>
        <dbReference type="ARBA" id="ARBA00023224"/>
    </source>
</evidence>